<evidence type="ECO:0000313" key="1">
    <source>
        <dbReference type="EMBL" id="GAH23852.1"/>
    </source>
</evidence>
<protein>
    <submittedName>
        <fullName evidence="1">Uncharacterized protein</fullName>
    </submittedName>
</protein>
<sequence>YLTLLNICINIIKDDINIINMEVNNEENSDSLPGL</sequence>
<gene>
    <name evidence="1" type="ORF">S03H2_05053</name>
</gene>
<proteinExistence type="predicted"/>
<name>X1DUK0_9ZZZZ</name>
<accession>X1DUK0</accession>
<feature type="non-terminal residue" evidence="1">
    <location>
        <position position="1"/>
    </location>
</feature>
<reference evidence="1" key="1">
    <citation type="journal article" date="2014" name="Front. Microbiol.">
        <title>High frequency of phylogenetically diverse reductive dehalogenase-homologous genes in deep subseafloor sedimentary metagenomes.</title>
        <authorList>
            <person name="Kawai M."/>
            <person name="Futagami T."/>
            <person name="Toyoda A."/>
            <person name="Takaki Y."/>
            <person name="Nishi S."/>
            <person name="Hori S."/>
            <person name="Arai W."/>
            <person name="Tsubouchi T."/>
            <person name="Morono Y."/>
            <person name="Uchiyama I."/>
            <person name="Ito T."/>
            <person name="Fujiyama A."/>
            <person name="Inagaki F."/>
            <person name="Takami H."/>
        </authorList>
    </citation>
    <scope>NUCLEOTIDE SEQUENCE</scope>
    <source>
        <strain evidence="1">Expedition CK06-06</strain>
    </source>
</reference>
<dbReference type="EMBL" id="BARU01002070">
    <property type="protein sequence ID" value="GAH23852.1"/>
    <property type="molecule type" value="Genomic_DNA"/>
</dbReference>
<organism evidence="1">
    <name type="scientific">marine sediment metagenome</name>
    <dbReference type="NCBI Taxonomy" id="412755"/>
    <lineage>
        <taxon>unclassified sequences</taxon>
        <taxon>metagenomes</taxon>
        <taxon>ecological metagenomes</taxon>
    </lineage>
</organism>
<dbReference type="AlphaFoldDB" id="X1DUK0"/>
<comment type="caution">
    <text evidence="1">The sequence shown here is derived from an EMBL/GenBank/DDBJ whole genome shotgun (WGS) entry which is preliminary data.</text>
</comment>